<evidence type="ECO:0000259" key="3">
    <source>
        <dbReference type="Pfam" id="PF12146"/>
    </source>
</evidence>
<proteinExistence type="inferred from homology"/>
<dbReference type="Pfam" id="PF12146">
    <property type="entry name" value="Hydrolase_4"/>
    <property type="match status" value="1"/>
</dbReference>
<evidence type="ECO:0000313" key="4">
    <source>
        <dbReference type="EMBL" id="CAE0836337.1"/>
    </source>
</evidence>
<dbReference type="GO" id="GO:0034338">
    <property type="term" value="F:short-chain carboxylesterase activity"/>
    <property type="evidence" value="ECO:0007669"/>
    <property type="project" value="TreeGrafter"/>
</dbReference>
<dbReference type="SUPFAM" id="SSF53474">
    <property type="entry name" value="alpha/beta-Hydrolases"/>
    <property type="match status" value="1"/>
</dbReference>
<gene>
    <name evidence="4" type="ORF">EGYM00163_LOCUS47701</name>
</gene>
<name>A0A7S4GGK6_9EUGL</name>
<dbReference type="InterPro" id="IPR029058">
    <property type="entry name" value="AB_hydrolase_fold"/>
</dbReference>
<feature type="region of interest" description="Disordered" evidence="2">
    <location>
        <begin position="364"/>
        <end position="387"/>
    </location>
</feature>
<dbReference type="EMBL" id="HBJA01138538">
    <property type="protein sequence ID" value="CAE0836337.1"/>
    <property type="molecule type" value="Transcribed_RNA"/>
</dbReference>
<accession>A0A7S4GGK6</accession>
<evidence type="ECO:0000256" key="1">
    <source>
        <dbReference type="ARBA" id="ARBA00010884"/>
    </source>
</evidence>
<reference evidence="4" key="1">
    <citation type="submission" date="2021-01" db="EMBL/GenBank/DDBJ databases">
        <authorList>
            <person name="Corre E."/>
            <person name="Pelletier E."/>
            <person name="Niang G."/>
            <person name="Scheremetjew M."/>
            <person name="Finn R."/>
            <person name="Kale V."/>
            <person name="Holt S."/>
            <person name="Cochrane G."/>
            <person name="Meng A."/>
            <person name="Brown T."/>
            <person name="Cohen L."/>
        </authorList>
    </citation>
    <scope>NUCLEOTIDE SEQUENCE</scope>
    <source>
        <strain evidence="4">CCMP1594</strain>
    </source>
</reference>
<dbReference type="PANTHER" id="PTHR10794:SF63">
    <property type="entry name" value="ALPHA_BETA HYDROLASE 1, ISOFORM A"/>
    <property type="match status" value="1"/>
</dbReference>
<feature type="compositionally biased region" description="Basic and acidic residues" evidence="2">
    <location>
        <begin position="421"/>
        <end position="431"/>
    </location>
</feature>
<evidence type="ECO:0000256" key="2">
    <source>
        <dbReference type="SAM" id="MobiDB-lite"/>
    </source>
</evidence>
<dbReference type="InterPro" id="IPR022742">
    <property type="entry name" value="Hydrolase_4"/>
</dbReference>
<dbReference type="InterPro" id="IPR050960">
    <property type="entry name" value="AB_hydrolase_4_sf"/>
</dbReference>
<protein>
    <recommendedName>
        <fullName evidence="3">Serine aminopeptidase S33 domain-containing protein</fullName>
    </recommendedName>
</protein>
<dbReference type="PANTHER" id="PTHR10794">
    <property type="entry name" value="ABHYDROLASE DOMAIN-CONTAINING PROTEIN"/>
    <property type="match status" value="1"/>
</dbReference>
<dbReference type="GO" id="GO:0047372">
    <property type="term" value="F:monoacylglycerol lipase activity"/>
    <property type="evidence" value="ECO:0007669"/>
    <property type="project" value="TreeGrafter"/>
</dbReference>
<feature type="region of interest" description="Disordered" evidence="2">
    <location>
        <begin position="412"/>
        <end position="454"/>
    </location>
</feature>
<dbReference type="Gene3D" id="3.40.50.1820">
    <property type="entry name" value="alpha/beta hydrolase"/>
    <property type="match status" value="1"/>
</dbReference>
<feature type="domain" description="Serine aminopeptidase S33" evidence="3">
    <location>
        <begin position="99"/>
        <end position="236"/>
    </location>
</feature>
<comment type="similarity">
    <text evidence="1">Belongs to the AB hydrolase superfamily. AB hydrolase 4 family.</text>
</comment>
<dbReference type="AlphaFoldDB" id="A0A7S4GGK6"/>
<organism evidence="4">
    <name type="scientific">Eutreptiella gymnastica</name>
    <dbReference type="NCBI Taxonomy" id="73025"/>
    <lineage>
        <taxon>Eukaryota</taxon>
        <taxon>Discoba</taxon>
        <taxon>Euglenozoa</taxon>
        <taxon>Euglenida</taxon>
        <taxon>Spirocuta</taxon>
        <taxon>Euglenophyceae</taxon>
        <taxon>Eutreptiales</taxon>
        <taxon>Eutreptiaceae</taxon>
        <taxon>Eutreptiella</taxon>
    </lineage>
</organism>
<sequence length="454" mass="50328">MGVITHQEHGNYFQYHPTEESKTLLQRLLGLEAYQRPKWYCPNIMSLCNLGHYQLYPNPFTWKQVFEDEEGGTFAVDWAYPETIKATNPVLVIIPGIGGGEDDPKIDNMGGMAAAQGWIVAVLRHRGWGDLVTTPKVFDGCSLDDLTMLMKDIQDKYAGSPVAAVGMSAGSTMLTRYLGQEQPPVIAGMSICNGFRSKNVLNLERGTLKNRFYSWAIAKKMGQTIARNRKVLKKKEGFDLQKALRSSSLSEFLGHVVQSVYGYPDIEAYWEANDCISGLPHIRCPVVFLQPLDDPLFAPSVRDLIPYEELRKNKRFMYMEVPYGAHLGWLEGLGWKRNRECFQTRTVRAWLQWVRDVLIADKSDDHDPSVEAVPAPAARSTPNPATEAMADSTVGGVGTLEGLQTIDVAVEDGGEGDEEDRGTGNHVRAEATEAEDPVAHGKVAPETIVDATPL</sequence>